<organism evidence="3 4">
    <name type="scientific">Streptomyces tubbatahanensis</name>
    <dbReference type="NCBI Taxonomy" id="2923272"/>
    <lineage>
        <taxon>Bacteria</taxon>
        <taxon>Bacillati</taxon>
        <taxon>Actinomycetota</taxon>
        <taxon>Actinomycetes</taxon>
        <taxon>Kitasatosporales</taxon>
        <taxon>Streptomycetaceae</taxon>
        <taxon>Streptomyces</taxon>
    </lineage>
</organism>
<feature type="transmembrane region" description="Helical" evidence="1">
    <location>
        <begin position="206"/>
        <end position="227"/>
    </location>
</feature>
<name>A0ABY3XLK2_9ACTN</name>
<evidence type="ECO:0000313" key="4">
    <source>
        <dbReference type="Proteomes" id="UP001202244"/>
    </source>
</evidence>
<proteinExistence type="predicted"/>
<feature type="signal peptide" evidence="2">
    <location>
        <begin position="1"/>
        <end position="23"/>
    </location>
</feature>
<keyword evidence="2" id="KW-0732">Signal</keyword>
<accession>A0ABY3XLK2</accession>
<keyword evidence="1" id="KW-0812">Transmembrane</keyword>
<dbReference type="EMBL" id="CP093846">
    <property type="protein sequence ID" value="UNS95306.1"/>
    <property type="molecule type" value="Genomic_DNA"/>
</dbReference>
<sequence length="255" mass="27378">MHEMRYVLVRCCALLLGSAAVWAGLHQAAEPYRTTVQFRHARPCPSNSPAETSACVGRENGRVADKYTVTHTSGDSDDTTTHTSYYLRVERGSGRTAKYEVSSGLHGAARRGSRAGLEVWRGQVVGITVRGSRDRLTPDAADDLLFNWWCSWIGAGVALWSVLGSGRPRGLFGPLGSRAGAWVWLGLCTALPASRIAAHGTAGWGILGWSAVWLLGAAVSVGAVVAFREEADGTAGGRWFARRSRRRMRARPGAG</sequence>
<feature type="transmembrane region" description="Helical" evidence="1">
    <location>
        <begin position="175"/>
        <end position="194"/>
    </location>
</feature>
<reference evidence="3 4" key="1">
    <citation type="journal article" date="2023" name="Microbiol. Spectr.">
        <title>Synergy between Genome Mining, Metabolomics, and Bioinformatics Uncovers Antibacterial Chlorinated Carbazole Alkaloids and Their Biosynthetic Gene Cluster from Streptomyces tubbatahanensis sp. nov., a Novel Actinomycete Isolated from Sulu Sea, Philippines.</title>
        <authorList>
            <person name="Tenebro C.P."/>
            <person name="Trono D.J.V.L."/>
            <person name="Balida L.A.P."/>
            <person name="Bayog L.K.A."/>
            <person name="Bruna J.R."/>
            <person name="Sabido E.M."/>
            <person name="Caspe D.P.C."/>
            <person name="de Los Santos E.L.C."/>
            <person name="Saludes J.P."/>
            <person name="Dalisay D.S."/>
        </authorList>
    </citation>
    <scope>NUCLEOTIDE SEQUENCE [LARGE SCALE GENOMIC DNA]</scope>
    <source>
        <strain evidence="3 4">DSD3025</strain>
    </source>
</reference>
<dbReference type="RefSeq" id="WP_242748798.1">
    <property type="nucleotide sequence ID" value="NZ_CP093846.1"/>
</dbReference>
<keyword evidence="4" id="KW-1185">Reference proteome</keyword>
<feature type="chain" id="PRO_5045817779" description="Integral membrane protein" evidence="2">
    <location>
        <begin position="24"/>
        <end position="255"/>
    </location>
</feature>
<evidence type="ECO:0008006" key="5">
    <source>
        <dbReference type="Google" id="ProtNLM"/>
    </source>
</evidence>
<gene>
    <name evidence="3" type="ORF">MMF93_01605</name>
</gene>
<keyword evidence="1" id="KW-0472">Membrane</keyword>
<keyword evidence="1" id="KW-1133">Transmembrane helix</keyword>
<protein>
    <recommendedName>
        <fullName evidence="5">Integral membrane protein</fullName>
    </recommendedName>
</protein>
<evidence type="ECO:0000256" key="2">
    <source>
        <dbReference type="SAM" id="SignalP"/>
    </source>
</evidence>
<feature type="transmembrane region" description="Helical" evidence="1">
    <location>
        <begin position="145"/>
        <end position="163"/>
    </location>
</feature>
<evidence type="ECO:0000256" key="1">
    <source>
        <dbReference type="SAM" id="Phobius"/>
    </source>
</evidence>
<evidence type="ECO:0000313" key="3">
    <source>
        <dbReference type="EMBL" id="UNS95306.1"/>
    </source>
</evidence>
<dbReference type="Proteomes" id="UP001202244">
    <property type="component" value="Chromosome"/>
</dbReference>